<dbReference type="GeneID" id="19117678"/>
<keyword evidence="2" id="KW-0732">Signal</keyword>
<evidence type="ECO:0000256" key="2">
    <source>
        <dbReference type="SAM" id="SignalP"/>
    </source>
</evidence>
<dbReference type="AlphaFoldDB" id="W6YVW3"/>
<evidence type="ECO:0000313" key="3">
    <source>
        <dbReference type="EMBL" id="EUC43562.1"/>
    </source>
</evidence>
<evidence type="ECO:0000313" key="4">
    <source>
        <dbReference type="Proteomes" id="UP000054032"/>
    </source>
</evidence>
<evidence type="ECO:0000256" key="1">
    <source>
        <dbReference type="SAM" id="MobiDB-lite"/>
    </source>
</evidence>
<dbReference type="RefSeq" id="XP_007689921.1">
    <property type="nucleotide sequence ID" value="XM_007691731.1"/>
</dbReference>
<dbReference type="Proteomes" id="UP000054032">
    <property type="component" value="Unassembled WGS sequence"/>
</dbReference>
<feature type="chain" id="PRO_5004886311" description="Cyanovirin-N domain-containing protein" evidence="2">
    <location>
        <begin position="22"/>
        <end position="334"/>
    </location>
</feature>
<dbReference type="KEGG" id="bor:COCMIDRAFT_100457"/>
<feature type="region of interest" description="Disordered" evidence="1">
    <location>
        <begin position="199"/>
        <end position="227"/>
    </location>
</feature>
<reference evidence="3 4" key="1">
    <citation type="journal article" date="2013" name="PLoS Genet.">
        <title>Comparative genome structure, secondary metabolite, and effector coding capacity across Cochliobolus pathogens.</title>
        <authorList>
            <person name="Condon B.J."/>
            <person name="Leng Y."/>
            <person name="Wu D."/>
            <person name="Bushley K.E."/>
            <person name="Ohm R.A."/>
            <person name="Otillar R."/>
            <person name="Martin J."/>
            <person name="Schackwitz W."/>
            <person name="Grimwood J."/>
            <person name="MohdZainudin N."/>
            <person name="Xue C."/>
            <person name="Wang R."/>
            <person name="Manning V.A."/>
            <person name="Dhillon B."/>
            <person name="Tu Z.J."/>
            <person name="Steffenson B.J."/>
            <person name="Salamov A."/>
            <person name="Sun H."/>
            <person name="Lowry S."/>
            <person name="LaButti K."/>
            <person name="Han J."/>
            <person name="Copeland A."/>
            <person name="Lindquist E."/>
            <person name="Barry K."/>
            <person name="Schmutz J."/>
            <person name="Baker S.E."/>
            <person name="Ciuffetti L.M."/>
            <person name="Grigoriev I.V."/>
            <person name="Zhong S."/>
            <person name="Turgeon B.G."/>
        </authorList>
    </citation>
    <scope>NUCLEOTIDE SEQUENCE [LARGE SCALE GENOMIC DNA]</scope>
    <source>
        <strain evidence="3 4">ATCC 44560</strain>
    </source>
</reference>
<proteinExistence type="predicted"/>
<evidence type="ECO:0008006" key="5">
    <source>
        <dbReference type="Google" id="ProtNLM"/>
    </source>
</evidence>
<name>W6YVW3_COCMI</name>
<feature type="signal peptide" evidence="2">
    <location>
        <begin position="1"/>
        <end position="21"/>
    </location>
</feature>
<keyword evidence="4" id="KW-1185">Reference proteome</keyword>
<gene>
    <name evidence="3" type="ORF">COCMIDRAFT_100457</name>
</gene>
<dbReference type="OrthoDB" id="5358886at2759"/>
<organism evidence="3 4">
    <name type="scientific">Bipolaris oryzae ATCC 44560</name>
    <dbReference type="NCBI Taxonomy" id="930090"/>
    <lineage>
        <taxon>Eukaryota</taxon>
        <taxon>Fungi</taxon>
        <taxon>Dikarya</taxon>
        <taxon>Ascomycota</taxon>
        <taxon>Pezizomycotina</taxon>
        <taxon>Dothideomycetes</taxon>
        <taxon>Pleosporomycetidae</taxon>
        <taxon>Pleosporales</taxon>
        <taxon>Pleosporineae</taxon>
        <taxon>Pleosporaceae</taxon>
        <taxon>Bipolaris</taxon>
    </lineage>
</organism>
<sequence>MGGFIPSFLATVLVAAVIVHAQIKSYIQTEAEYRTECKTCPRSLCPNKLYYEYEERLNVTCWTHGTKIMGDNLWLKTEAGCYITQYDVLEYAGDYTTDLKYCGPASEVQKLTLQDAKLRYKTECRICPELSCDVVSYLKENTELDLTCWYPDGQLIIDDPYWHKTTNNCYVARKNLYSKPDLTKLDDCGPVPFLEILHHNNENGTSDPNKREATPEPEPEPELVPAPLPKREADMNVMYLINVTVGEEYAYCRSCPKESCKIEKTFEFNNEVWLQCLKVVNNLPSEGPLDYWSLTTDFCYINNKDFWEDPAGDFYRFPSCDRFEPGGGSGGDED</sequence>
<accession>W6YVW3</accession>
<protein>
    <recommendedName>
        <fullName evidence="5">Cyanovirin-N domain-containing protein</fullName>
    </recommendedName>
</protein>
<dbReference type="EMBL" id="KI964025">
    <property type="protein sequence ID" value="EUC43562.1"/>
    <property type="molecule type" value="Genomic_DNA"/>
</dbReference>
<dbReference type="eggNOG" id="ENOG502SMPT">
    <property type="taxonomic scope" value="Eukaryota"/>
</dbReference>
<dbReference type="HOGENOM" id="CLU_062059_0_0_1"/>